<dbReference type="Proteomes" id="UP001139193">
    <property type="component" value="Unassembled WGS sequence"/>
</dbReference>
<proteinExistence type="predicted"/>
<dbReference type="InterPro" id="IPR025665">
    <property type="entry name" value="Beta-barrel_OMP_2"/>
</dbReference>
<sequence length="431" mass="46067">MLKILASGALVGALLAVSTQEARAQVEEHHAAGYVVNARGDTLRGWLDVPRFATEHGIHFSATEGGPAQKLTTQQVRAFGLQDGRQLVRRAIPNGAGANGQAPDSATVFVQQVVMGAASLYRYDFGPANPGLRLVEPGETVLFFVSTSGRTLVPLRRASYPAVLGALLKDCPAVANEARTVRFAEAALADLCLRYNTQCHAGTPSRDQRARPDPANPSRLRLSLRAGAQRSLVYLSESEEFERSHTVAGTSPLLSAELRWGRLRSAWSLALGLQYATQKSTTTHTAAAYAGTTNAGEILDIGSSLRLHSLQLPYVVYYAFGRGPVQPYLGVGASLGVNWGAEFASRALAFTPVAPYSFRQDVATTTTKSEGLQLSYGGLARAGVRLPRVAGVGPLLELHYAYGQHHQQRPVLGAGNPTSQTWGLSLGLEFH</sequence>
<reference evidence="3" key="1">
    <citation type="submission" date="2022-03" db="EMBL/GenBank/DDBJ databases">
        <title>Bacterial whole genome sequence for Hymenobacter sp. DH14.</title>
        <authorList>
            <person name="Le V."/>
        </authorList>
    </citation>
    <scope>NUCLEOTIDE SEQUENCE</scope>
    <source>
        <strain evidence="3">DH14</strain>
    </source>
</reference>
<name>A0A9X1VID7_9BACT</name>
<feature type="chain" id="PRO_5040879334" evidence="1">
    <location>
        <begin position="25"/>
        <end position="431"/>
    </location>
</feature>
<keyword evidence="4" id="KW-1185">Reference proteome</keyword>
<organism evidence="3 4">
    <name type="scientific">Hymenobacter cyanobacteriorum</name>
    <dbReference type="NCBI Taxonomy" id="2926463"/>
    <lineage>
        <taxon>Bacteria</taxon>
        <taxon>Pseudomonadati</taxon>
        <taxon>Bacteroidota</taxon>
        <taxon>Cytophagia</taxon>
        <taxon>Cytophagales</taxon>
        <taxon>Hymenobacteraceae</taxon>
        <taxon>Hymenobacter</taxon>
    </lineage>
</organism>
<evidence type="ECO:0000313" key="4">
    <source>
        <dbReference type="Proteomes" id="UP001139193"/>
    </source>
</evidence>
<gene>
    <name evidence="3" type="ORF">MON38_18415</name>
</gene>
<accession>A0A9X1VID7</accession>
<evidence type="ECO:0000313" key="3">
    <source>
        <dbReference type="EMBL" id="MCI1189402.1"/>
    </source>
</evidence>
<dbReference type="AlphaFoldDB" id="A0A9X1VID7"/>
<keyword evidence="1" id="KW-0732">Signal</keyword>
<dbReference type="EMBL" id="JALBGC010000005">
    <property type="protein sequence ID" value="MCI1189402.1"/>
    <property type="molecule type" value="Genomic_DNA"/>
</dbReference>
<dbReference type="RefSeq" id="WP_241937628.1">
    <property type="nucleotide sequence ID" value="NZ_JALBGC010000005.1"/>
</dbReference>
<comment type="caution">
    <text evidence="3">The sequence shown here is derived from an EMBL/GenBank/DDBJ whole genome shotgun (WGS) entry which is preliminary data.</text>
</comment>
<evidence type="ECO:0000256" key="1">
    <source>
        <dbReference type="SAM" id="SignalP"/>
    </source>
</evidence>
<protein>
    <submittedName>
        <fullName evidence="3">PorT family protein</fullName>
    </submittedName>
</protein>
<evidence type="ECO:0000259" key="2">
    <source>
        <dbReference type="Pfam" id="PF13568"/>
    </source>
</evidence>
<feature type="domain" description="Outer membrane protein beta-barrel" evidence="2">
    <location>
        <begin position="218"/>
        <end position="403"/>
    </location>
</feature>
<feature type="signal peptide" evidence="1">
    <location>
        <begin position="1"/>
        <end position="24"/>
    </location>
</feature>
<dbReference type="Pfam" id="PF13568">
    <property type="entry name" value="OMP_b-brl_2"/>
    <property type="match status" value="1"/>
</dbReference>